<proteinExistence type="predicted"/>
<accession>A0AAX2H311</accession>
<protein>
    <submittedName>
        <fullName evidence="1">Uncharacterized protein</fullName>
    </submittedName>
</protein>
<sequence length="74" mass="8371">MAPFLPPRNPFVGQASVVAVSNCGTQGCIEAGFIRIERPFGRVEWLKTYPRGILKWQRLLQRWLKNCVSVLAKA</sequence>
<organism evidence="1 2">
    <name type="scientific">Pseudomonas lundensis</name>
    <dbReference type="NCBI Taxonomy" id="86185"/>
    <lineage>
        <taxon>Bacteria</taxon>
        <taxon>Pseudomonadati</taxon>
        <taxon>Pseudomonadota</taxon>
        <taxon>Gammaproteobacteria</taxon>
        <taxon>Pseudomonadales</taxon>
        <taxon>Pseudomonadaceae</taxon>
        <taxon>Pseudomonas</taxon>
    </lineage>
</organism>
<comment type="caution">
    <text evidence="1">The sequence shown here is derived from an EMBL/GenBank/DDBJ whole genome shotgun (WGS) entry which is preliminary data.</text>
</comment>
<name>A0AAX2H311_9PSED</name>
<gene>
    <name evidence="1" type="ORF">PLUA15_160112</name>
</gene>
<dbReference type="AlphaFoldDB" id="A0AAX2H311"/>
<dbReference type="EMBL" id="OBKZ01000008">
    <property type="protein sequence ID" value="SOB49944.1"/>
    <property type="molecule type" value="Genomic_DNA"/>
</dbReference>
<reference evidence="1 2" key="1">
    <citation type="submission" date="2017-08" db="EMBL/GenBank/DDBJ databases">
        <authorList>
            <person name="Chaillou S."/>
        </authorList>
    </citation>
    <scope>NUCLEOTIDE SEQUENCE [LARGE SCALE GENOMIC DNA]</scope>
    <source>
        <strain evidence="1 2">MFPA15A1205</strain>
    </source>
</reference>
<evidence type="ECO:0000313" key="1">
    <source>
        <dbReference type="EMBL" id="SOB49944.1"/>
    </source>
</evidence>
<dbReference type="Proteomes" id="UP000219564">
    <property type="component" value="Unassembled WGS sequence"/>
</dbReference>
<evidence type="ECO:0000313" key="2">
    <source>
        <dbReference type="Proteomes" id="UP000219564"/>
    </source>
</evidence>